<dbReference type="Proteomes" id="UP000182624">
    <property type="component" value="Unassembled WGS sequence"/>
</dbReference>
<organism evidence="1 2">
    <name type="scientific">Butyrivibrio proteoclasticus</name>
    <dbReference type="NCBI Taxonomy" id="43305"/>
    <lineage>
        <taxon>Bacteria</taxon>
        <taxon>Bacillati</taxon>
        <taxon>Bacillota</taxon>
        <taxon>Clostridia</taxon>
        <taxon>Lachnospirales</taxon>
        <taxon>Lachnospiraceae</taxon>
        <taxon>Butyrivibrio</taxon>
    </lineage>
</organism>
<gene>
    <name evidence="1" type="ORF">SAMN04487928_110114</name>
</gene>
<protein>
    <submittedName>
        <fullName evidence="1">Uncharacterized protein</fullName>
    </submittedName>
</protein>
<dbReference type="RefSeq" id="WP_074887108.1">
    <property type="nucleotide sequence ID" value="NZ_FOXO01000010.1"/>
</dbReference>
<dbReference type="EMBL" id="FOXO01000010">
    <property type="protein sequence ID" value="SFP88169.1"/>
    <property type="molecule type" value="Genomic_DNA"/>
</dbReference>
<dbReference type="OrthoDB" id="2000873at2"/>
<dbReference type="AlphaFoldDB" id="A0A1I5TYU0"/>
<keyword evidence="2" id="KW-1185">Reference proteome</keyword>
<sequence>MYKKGDKVIILDYNGKPAIPKVVAEIEDVYGEDRVRLHLPDNACCLEFTDRFEKIDDDTYDEILHAVQEREKEMPVDLQLDIRKFASKHPRRRKDEIIKMFNQDKRYVSILNAYMGRVMMYGKENINERFLFEYKEALFGIVETRTFFHELDDSISIPELT</sequence>
<reference evidence="2" key="1">
    <citation type="submission" date="2016-10" db="EMBL/GenBank/DDBJ databases">
        <authorList>
            <person name="Varghese N."/>
            <person name="Submissions S."/>
        </authorList>
    </citation>
    <scope>NUCLEOTIDE SEQUENCE [LARGE SCALE GENOMIC DNA]</scope>
    <source>
        <strain evidence="2">P18</strain>
    </source>
</reference>
<name>A0A1I5TYU0_9FIRM</name>
<evidence type="ECO:0000313" key="2">
    <source>
        <dbReference type="Proteomes" id="UP000182624"/>
    </source>
</evidence>
<accession>A0A1I5TYU0</accession>
<evidence type="ECO:0000313" key="1">
    <source>
        <dbReference type="EMBL" id="SFP88169.1"/>
    </source>
</evidence>
<proteinExistence type="predicted"/>